<proteinExistence type="predicted"/>
<name>A0ABW0E5Q2_9BACT</name>
<comment type="caution">
    <text evidence="1">The sequence shown here is derived from an EMBL/GenBank/DDBJ whole genome shotgun (WGS) entry which is preliminary data.</text>
</comment>
<evidence type="ECO:0000313" key="1">
    <source>
        <dbReference type="EMBL" id="MFC5269667.1"/>
    </source>
</evidence>
<gene>
    <name evidence="1" type="ORF">ACFPIB_03530</name>
</gene>
<reference evidence="2" key="1">
    <citation type="journal article" date="2019" name="Int. J. Syst. Evol. Microbiol.">
        <title>The Global Catalogue of Microorganisms (GCM) 10K type strain sequencing project: providing services to taxonomists for standard genome sequencing and annotation.</title>
        <authorList>
            <consortium name="The Broad Institute Genomics Platform"/>
            <consortium name="The Broad Institute Genome Sequencing Center for Infectious Disease"/>
            <person name="Wu L."/>
            <person name="Ma J."/>
        </authorList>
    </citation>
    <scope>NUCLEOTIDE SEQUENCE [LARGE SCALE GENOMIC DNA]</scope>
    <source>
        <strain evidence="2">KACC 12602</strain>
    </source>
</reference>
<dbReference type="EMBL" id="JBHSKT010000002">
    <property type="protein sequence ID" value="MFC5269667.1"/>
    <property type="molecule type" value="Genomic_DNA"/>
</dbReference>
<evidence type="ECO:0008006" key="3">
    <source>
        <dbReference type="Google" id="ProtNLM"/>
    </source>
</evidence>
<evidence type="ECO:0000313" key="2">
    <source>
        <dbReference type="Proteomes" id="UP001596161"/>
    </source>
</evidence>
<accession>A0ABW0E5Q2</accession>
<dbReference type="InterPro" id="IPR038714">
    <property type="entry name" value="YfeY-like_sf"/>
</dbReference>
<dbReference type="Proteomes" id="UP001596161">
    <property type="component" value="Unassembled WGS sequence"/>
</dbReference>
<dbReference type="PROSITE" id="PS51257">
    <property type="entry name" value="PROKAR_LIPOPROTEIN"/>
    <property type="match status" value="1"/>
</dbReference>
<organism evidence="1 2">
    <name type="scientific">Adhaeribacter terreus</name>
    <dbReference type="NCBI Taxonomy" id="529703"/>
    <lineage>
        <taxon>Bacteria</taxon>
        <taxon>Pseudomonadati</taxon>
        <taxon>Bacteroidota</taxon>
        <taxon>Cytophagia</taxon>
        <taxon>Cytophagales</taxon>
        <taxon>Hymenobacteraceae</taxon>
        <taxon>Adhaeribacter</taxon>
    </lineage>
</organism>
<sequence length="210" mass="23391">MRFHKFLLLFLPFSLLFSCSTDSKKVETVKIDHSKTQPVPVPETPAIDPKVIEAEQYSLAPGRAGKIKVNMSSDSLKKMISAENLKAVQRELEGVPYTAFELRNPKTGDNLLLLAEESCANDKCTIFRIRVLSPKFKTEKGIRVGSTFAEVKNAYALSFVGLGETDFVAVSDANKMTFTLDITNFPPKHLDRISQDEIPDSTKVTSIMLF</sequence>
<protein>
    <recommendedName>
        <fullName evidence="3">Lipoprotein</fullName>
    </recommendedName>
</protein>
<dbReference type="RefSeq" id="WP_378016048.1">
    <property type="nucleotide sequence ID" value="NZ_JBHSKT010000002.1"/>
</dbReference>
<dbReference type="Gene3D" id="2.60.460.10">
    <property type="entry name" value="protein yfey like domain"/>
    <property type="match status" value="1"/>
</dbReference>
<keyword evidence="2" id="KW-1185">Reference proteome</keyword>